<evidence type="ECO:0000256" key="1">
    <source>
        <dbReference type="ARBA" id="ARBA00000085"/>
    </source>
</evidence>
<proteinExistence type="predicted"/>
<dbReference type="Proteomes" id="UP000254424">
    <property type="component" value="Unassembled WGS sequence"/>
</dbReference>
<dbReference type="InterPro" id="IPR011990">
    <property type="entry name" value="TPR-like_helical_dom_sf"/>
</dbReference>
<keyword evidence="7" id="KW-0812">Transmembrane</keyword>
<evidence type="ECO:0000259" key="8">
    <source>
        <dbReference type="PROSITE" id="PS50109"/>
    </source>
</evidence>
<dbReference type="InterPro" id="IPR036097">
    <property type="entry name" value="HisK_dim/P_sf"/>
</dbReference>
<keyword evidence="4 9" id="KW-0418">Kinase</keyword>
<dbReference type="GO" id="GO:0000155">
    <property type="term" value="F:phosphorelay sensor kinase activity"/>
    <property type="evidence" value="ECO:0007669"/>
    <property type="project" value="InterPro"/>
</dbReference>
<gene>
    <name evidence="9" type="primary">pleC_1</name>
    <name evidence="9" type="ORF">NCTC11155_00769</name>
</gene>
<dbReference type="EC" id="2.7.13.3" evidence="2"/>
<dbReference type="SMART" id="SM00388">
    <property type="entry name" value="HisKA"/>
    <property type="match status" value="1"/>
</dbReference>
<evidence type="ECO:0000256" key="6">
    <source>
        <dbReference type="SAM" id="Coils"/>
    </source>
</evidence>
<dbReference type="InterPro" id="IPR050736">
    <property type="entry name" value="Sensor_HK_Regulatory"/>
</dbReference>
<dbReference type="SUPFAM" id="SSF48452">
    <property type="entry name" value="TPR-like"/>
    <property type="match status" value="1"/>
</dbReference>
<dbReference type="Pfam" id="PF00512">
    <property type="entry name" value="HisKA"/>
    <property type="match status" value="1"/>
</dbReference>
<dbReference type="EMBL" id="UFSX01000001">
    <property type="protein sequence ID" value="SUV28813.1"/>
    <property type="molecule type" value="Genomic_DNA"/>
</dbReference>
<keyword evidence="5" id="KW-0902">Two-component regulatory system</keyword>
<evidence type="ECO:0000256" key="7">
    <source>
        <dbReference type="SAM" id="Phobius"/>
    </source>
</evidence>
<dbReference type="Gene3D" id="1.25.40.10">
    <property type="entry name" value="Tetratricopeptide repeat domain"/>
    <property type="match status" value="2"/>
</dbReference>
<dbReference type="InterPro" id="IPR003661">
    <property type="entry name" value="HisK_dim/P_dom"/>
</dbReference>
<accession>A0A380YJV0</accession>
<dbReference type="Gene3D" id="1.10.287.130">
    <property type="match status" value="1"/>
</dbReference>
<protein>
    <recommendedName>
        <fullName evidence="2">histidine kinase</fullName>
        <ecNumber evidence="2">2.7.13.3</ecNumber>
    </recommendedName>
</protein>
<evidence type="ECO:0000256" key="5">
    <source>
        <dbReference type="ARBA" id="ARBA00023012"/>
    </source>
</evidence>
<dbReference type="InterPro" id="IPR005467">
    <property type="entry name" value="His_kinase_dom"/>
</dbReference>
<dbReference type="STRING" id="483216.BACEGG_01626"/>
<dbReference type="OrthoDB" id="1049950at2"/>
<keyword evidence="3 9" id="KW-0808">Transferase</keyword>
<keyword evidence="6" id="KW-0175">Coiled coil</keyword>
<evidence type="ECO:0000313" key="9">
    <source>
        <dbReference type="EMBL" id="SUV28813.1"/>
    </source>
</evidence>
<feature type="domain" description="Histidine kinase" evidence="8">
    <location>
        <begin position="453"/>
        <end position="650"/>
    </location>
</feature>
<dbReference type="CDD" id="cd00082">
    <property type="entry name" value="HisKA"/>
    <property type="match status" value="1"/>
</dbReference>
<sequence>MKKQLITLFFILQMLPGWSNSHATSITDSLLTVLSALPHDTTRLKTLHQIILTSQDTPLALKYAQQLYKEAKLQNNKLYICDGAYFQTLYYYNNDGEQDSISKWVNLLKPIAQSIQYWKVYFNSQKLLINTYVYNNQYEYAFNEASKMLEKAQSIKSVTGEASAYQCLANIYHETNRRKDEEKVLRKLYELFPQITHPGTQINILSQLITFSKQTKCYTDLETFLDKSKEVLDKMVHNNPAILKSISNQYLYVEIYYTYLYLETGNQKLAKEHYKKCSAYITPNSFLPYLVLYRNMAMEYHLTLKEYDTALAIADSAIRFVQENDFDISDYAKETGYKADILKEMERYTEALPLYEEIIQIEDSISDAISNQQLEEIKESYHLSQLILEQGQLKGYIQIIILVAVAVILMLYIMYTIRINRIRKELKSSERQTKEATRKTEEANEQKNRFLANMSHAIRVPLHSVVGFSQLITTDTDINEKSRKEYSEIIQQNTEKLMSLVNNVLDLSRLEADMMKYQLTDYDIVQLCNDAICSAQMQRSNLHIHFQKSVNEYIIHTDCNWMMQIITSTLTGFSTVQEEREVHFSLDRNGEILCFKITNSPLADKKYNNQETSIHHEINRLLLKHFNGTYQIIPDAPAGPTILFTYPATKP</sequence>
<evidence type="ECO:0000256" key="2">
    <source>
        <dbReference type="ARBA" id="ARBA00012438"/>
    </source>
</evidence>
<dbReference type="PANTHER" id="PTHR43711">
    <property type="entry name" value="TWO-COMPONENT HISTIDINE KINASE"/>
    <property type="match status" value="1"/>
</dbReference>
<dbReference type="GeneID" id="93070706"/>
<comment type="catalytic activity">
    <reaction evidence="1">
        <text>ATP + protein L-histidine = ADP + protein N-phospho-L-histidine.</text>
        <dbReference type="EC" id="2.7.13.3"/>
    </reaction>
</comment>
<dbReference type="AlphaFoldDB" id="A0A380YJV0"/>
<dbReference type="SMART" id="SM00028">
    <property type="entry name" value="TPR"/>
    <property type="match status" value="3"/>
</dbReference>
<dbReference type="RefSeq" id="WP_004289919.1">
    <property type="nucleotide sequence ID" value="NZ_CABKNQ010000019.1"/>
</dbReference>
<dbReference type="SUPFAM" id="SSF55874">
    <property type="entry name" value="ATPase domain of HSP90 chaperone/DNA topoisomerase II/histidine kinase"/>
    <property type="match status" value="1"/>
</dbReference>
<feature type="coiled-coil region" evidence="6">
    <location>
        <begin position="419"/>
        <end position="449"/>
    </location>
</feature>
<evidence type="ECO:0000256" key="4">
    <source>
        <dbReference type="ARBA" id="ARBA00022777"/>
    </source>
</evidence>
<dbReference type="PROSITE" id="PS50109">
    <property type="entry name" value="HIS_KIN"/>
    <property type="match status" value="1"/>
</dbReference>
<feature type="transmembrane region" description="Helical" evidence="7">
    <location>
        <begin position="395"/>
        <end position="417"/>
    </location>
</feature>
<dbReference type="PANTHER" id="PTHR43711:SF26">
    <property type="entry name" value="SENSOR HISTIDINE KINASE RCSC"/>
    <property type="match status" value="1"/>
</dbReference>
<evidence type="ECO:0000313" key="10">
    <source>
        <dbReference type="Proteomes" id="UP000254424"/>
    </source>
</evidence>
<keyword evidence="7" id="KW-0472">Membrane</keyword>
<reference evidence="9 10" key="1">
    <citation type="submission" date="2018-06" db="EMBL/GenBank/DDBJ databases">
        <authorList>
            <consortium name="Pathogen Informatics"/>
            <person name="Doyle S."/>
        </authorList>
    </citation>
    <scope>NUCLEOTIDE SEQUENCE [LARGE SCALE GENOMIC DNA]</scope>
    <source>
        <strain evidence="9 10">NCTC11155</strain>
    </source>
</reference>
<name>A0A380YJV0_9BACE</name>
<dbReference type="SUPFAM" id="SSF47384">
    <property type="entry name" value="Homodimeric domain of signal transducing histidine kinase"/>
    <property type="match status" value="1"/>
</dbReference>
<keyword evidence="7" id="KW-1133">Transmembrane helix</keyword>
<dbReference type="InterPro" id="IPR019734">
    <property type="entry name" value="TPR_rpt"/>
</dbReference>
<organism evidence="9 10">
    <name type="scientific">Bacteroides eggerthii</name>
    <dbReference type="NCBI Taxonomy" id="28111"/>
    <lineage>
        <taxon>Bacteria</taxon>
        <taxon>Pseudomonadati</taxon>
        <taxon>Bacteroidota</taxon>
        <taxon>Bacteroidia</taxon>
        <taxon>Bacteroidales</taxon>
        <taxon>Bacteroidaceae</taxon>
        <taxon>Bacteroides</taxon>
    </lineage>
</organism>
<evidence type="ECO:0000256" key="3">
    <source>
        <dbReference type="ARBA" id="ARBA00022679"/>
    </source>
</evidence>
<dbReference type="InterPro" id="IPR036890">
    <property type="entry name" value="HATPase_C_sf"/>
</dbReference>